<evidence type="ECO:0000256" key="9">
    <source>
        <dbReference type="ARBA" id="ARBA00023136"/>
    </source>
</evidence>
<dbReference type="PANTHER" id="PTHR31525:SF1">
    <property type="entry name" value="HEME TRANSPORTER HRG1"/>
    <property type="match status" value="1"/>
</dbReference>
<keyword evidence="9 12" id="KW-0472">Membrane</keyword>
<evidence type="ECO:0000256" key="4">
    <source>
        <dbReference type="ARBA" id="ARBA00006203"/>
    </source>
</evidence>
<dbReference type="GO" id="GO:0030670">
    <property type="term" value="C:phagocytic vesicle membrane"/>
    <property type="evidence" value="ECO:0007669"/>
    <property type="project" value="UniProtKB-SubCell"/>
</dbReference>
<keyword evidence="6 12" id="KW-0812">Transmembrane</keyword>
<dbReference type="OMA" id="RIHISIG"/>
<evidence type="ECO:0000256" key="8">
    <source>
        <dbReference type="ARBA" id="ARBA00022989"/>
    </source>
</evidence>
<comment type="subcellular location">
    <subcellularLocation>
        <location evidence="2">Cytoplasmic vesicle</location>
        <location evidence="2">Phagosome membrane</location>
        <topology evidence="2">Multi-pass membrane protein</topology>
    </subcellularLocation>
    <subcellularLocation>
        <location evidence="3">Endosome membrane</location>
        <topology evidence="3">Multi-pass membrane protein</topology>
    </subcellularLocation>
    <subcellularLocation>
        <location evidence="1">Lysosome membrane</location>
        <topology evidence="1">Multi-pass membrane protein</topology>
    </subcellularLocation>
</comment>
<dbReference type="OrthoDB" id="5954402at2759"/>
<dbReference type="HOGENOM" id="CLU_148774_0_0_1"/>
<evidence type="ECO:0000256" key="1">
    <source>
        <dbReference type="ARBA" id="ARBA00004155"/>
    </source>
</evidence>
<dbReference type="Pfam" id="PF16954">
    <property type="entry name" value="HRG"/>
    <property type="match status" value="2"/>
</dbReference>
<dbReference type="AlphaFoldDB" id="S4RIY1"/>
<proteinExistence type="inferred from homology"/>
<dbReference type="GO" id="GO:0020037">
    <property type="term" value="F:heme binding"/>
    <property type="evidence" value="ECO:0007669"/>
    <property type="project" value="TreeGrafter"/>
</dbReference>
<dbReference type="GO" id="GO:0010008">
    <property type="term" value="C:endosome membrane"/>
    <property type="evidence" value="ECO:0007669"/>
    <property type="project" value="UniProtKB-SubCell"/>
</dbReference>
<evidence type="ECO:0000256" key="12">
    <source>
        <dbReference type="SAM" id="Phobius"/>
    </source>
</evidence>
<dbReference type="GO" id="GO:0005765">
    <property type="term" value="C:lysosomal membrane"/>
    <property type="evidence" value="ECO:0007669"/>
    <property type="project" value="UniProtKB-SubCell"/>
</dbReference>
<evidence type="ECO:0000256" key="7">
    <source>
        <dbReference type="ARBA" id="ARBA00022753"/>
    </source>
</evidence>
<evidence type="ECO:0000313" key="15">
    <source>
        <dbReference type="RefSeq" id="XP_032806853.1"/>
    </source>
</evidence>
<dbReference type="InterPro" id="IPR026218">
    <property type="entry name" value="HRG"/>
</dbReference>
<evidence type="ECO:0000256" key="2">
    <source>
        <dbReference type="ARBA" id="ARBA00004265"/>
    </source>
</evidence>
<organism evidence="13">
    <name type="scientific">Petromyzon marinus</name>
    <name type="common">Sea lamprey</name>
    <dbReference type="NCBI Taxonomy" id="7757"/>
    <lineage>
        <taxon>Eukaryota</taxon>
        <taxon>Metazoa</taxon>
        <taxon>Chordata</taxon>
        <taxon>Craniata</taxon>
        <taxon>Vertebrata</taxon>
        <taxon>Cyclostomata</taxon>
        <taxon>Hyperoartia</taxon>
        <taxon>Petromyzontiformes</taxon>
        <taxon>Petromyzontidae</taxon>
        <taxon>Petromyzon</taxon>
    </lineage>
</organism>
<comment type="similarity">
    <text evidence="4">Belongs to the HRG family.</text>
</comment>
<sequence length="146" mass="16422">MAASSELRLRLRVAFSVVGALVGASVFAVWSLHYGQPYTGACGGLSGVLAIWTLVTHVMYIKDYWRTWIQGLRFFFTVGVSFQVIALVGFITFLALAISAHQALTDPTSLYITCIWCLMTLKWAFVLSYYTHHYHKEFADNTLDDL</sequence>
<keyword evidence="8 12" id="KW-1133">Transmembrane helix</keyword>
<feature type="transmembrane region" description="Helical" evidence="12">
    <location>
        <begin position="72"/>
        <end position="98"/>
    </location>
</feature>
<reference evidence="13" key="2">
    <citation type="submission" date="2025-05" db="UniProtKB">
        <authorList>
            <consortium name="Ensembl"/>
        </authorList>
    </citation>
    <scope>IDENTIFICATION</scope>
</reference>
<name>S4RIY1_PETMA</name>
<dbReference type="GeneID" id="116940778"/>
<dbReference type="PANTHER" id="PTHR31525">
    <property type="entry name" value="HEME TRANSPORTER HRG1"/>
    <property type="match status" value="1"/>
</dbReference>
<keyword evidence="7" id="KW-0967">Endosome</keyword>
<keyword evidence="5" id="KW-0813">Transport</keyword>
<dbReference type="RefSeq" id="XP_032806853.1">
    <property type="nucleotide sequence ID" value="XM_032950962.1"/>
</dbReference>
<protein>
    <submittedName>
        <fullName evidence="15">Heme transporter hrg1-A-like</fullName>
    </submittedName>
    <submittedName>
        <fullName evidence="13">Solute carrier family 48 member 1</fullName>
    </submittedName>
</protein>
<gene>
    <name evidence="13 15" type="primary">LOC116940778</name>
</gene>
<evidence type="ECO:0000256" key="11">
    <source>
        <dbReference type="ARBA" id="ARBA00035075"/>
    </source>
</evidence>
<dbReference type="Proteomes" id="UP001318040">
    <property type="component" value="Chromosome 10"/>
</dbReference>
<dbReference type="GO" id="GO:0015232">
    <property type="term" value="F:heme transmembrane transporter activity"/>
    <property type="evidence" value="ECO:0007669"/>
    <property type="project" value="InterPro"/>
</dbReference>
<feature type="transmembrane region" description="Helical" evidence="12">
    <location>
        <begin position="110"/>
        <end position="130"/>
    </location>
</feature>
<evidence type="ECO:0000256" key="6">
    <source>
        <dbReference type="ARBA" id="ARBA00022692"/>
    </source>
</evidence>
<evidence type="ECO:0000256" key="10">
    <source>
        <dbReference type="ARBA" id="ARBA00023228"/>
    </source>
</evidence>
<reference evidence="15" key="1">
    <citation type="submission" date="2025-04" db="UniProtKB">
        <authorList>
            <consortium name="RefSeq"/>
        </authorList>
    </citation>
    <scope>IDENTIFICATION</scope>
    <source>
        <tissue evidence="15">Sperm</tissue>
    </source>
</reference>
<evidence type="ECO:0000313" key="13">
    <source>
        <dbReference type="Ensembl" id="ENSPMAP00000005163.1"/>
    </source>
</evidence>
<feature type="transmembrane region" description="Helical" evidence="12">
    <location>
        <begin position="38"/>
        <end position="60"/>
    </location>
</feature>
<feature type="transmembrane region" description="Helical" evidence="12">
    <location>
        <begin position="12"/>
        <end position="32"/>
    </location>
</feature>
<keyword evidence="10" id="KW-0458">Lysosome</keyword>
<evidence type="ECO:0000256" key="5">
    <source>
        <dbReference type="ARBA" id="ARBA00022448"/>
    </source>
</evidence>
<comment type="catalytic activity">
    <reaction evidence="11">
        <text>heme b(in) = heme b(out)</text>
        <dbReference type="Rhea" id="RHEA:75443"/>
        <dbReference type="ChEBI" id="CHEBI:60344"/>
    </reaction>
</comment>
<dbReference type="Ensembl" id="ENSPMAT00000005182.1">
    <property type="protein sequence ID" value="ENSPMAP00000005163.1"/>
    <property type="gene ID" value="ENSPMAG00000004706.1"/>
</dbReference>
<accession>S4RIY1</accession>
<dbReference type="GO" id="GO:0005886">
    <property type="term" value="C:plasma membrane"/>
    <property type="evidence" value="ECO:0007669"/>
    <property type="project" value="TreeGrafter"/>
</dbReference>
<dbReference type="PRINTS" id="PR02095">
    <property type="entry name" value="TRNSPORTRHRG"/>
</dbReference>
<evidence type="ECO:0000313" key="14">
    <source>
        <dbReference type="Proteomes" id="UP001318040"/>
    </source>
</evidence>
<dbReference type="KEGG" id="pmrn:116940778"/>
<keyword evidence="14" id="KW-1185">Reference proteome</keyword>
<dbReference type="GeneTree" id="ENSGT00390000002307"/>
<evidence type="ECO:0000256" key="3">
    <source>
        <dbReference type="ARBA" id="ARBA00004337"/>
    </source>
</evidence>